<dbReference type="OrthoDB" id="663527at2"/>
<protein>
    <recommendedName>
        <fullName evidence="3">Lipoprotein</fullName>
    </recommendedName>
</protein>
<dbReference type="Proteomes" id="UP000003844">
    <property type="component" value="Unassembled WGS sequence"/>
</dbReference>
<gene>
    <name evidence="1" type="ORF">Gilli_3351</name>
</gene>
<proteinExistence type="predicted"/>
<dbReference type="eggNOG" id="ENOG50331A0">
    <property type="taxonomic scope" value="Bacteria"/>
</dbReference>
<organism evidence="1 2">
    <name type="scientific">Gillisia limnaea (strain DSM 15749 / LMG 21470 / R-8282)</name>
    <dbReference type="NCBI Taxonomy" id="865937"/>
    <lineage>
        <taxon>Bacteria</taxon>
        <taxon>Pseudomonadati</taxon>
        <taxon>Bacteroidota</taxon>
        <taxon>Flavobacteriia</taxon>
        <taxon>Flavobacteriales</taxon>
        <taxon>Flavobacteriaceae</taxon>
        <taxon>Gillisia</taxon>
    </lineage>
</organism>
<dbReference type="InterPro" id="IPR045607">
    <property type="entry name" value="DUF6452"/>
</dbReference>
<dbReference type="PROSITE" id="PS51257">
    <property type="entry name" value="PROKAR_LIPOPROTEIN"/>
    <property type="match status" value="1"/>
</dbReference>
<keyword evidence="2" id="KW-1185">Reference proteome</keyword>
<dbReference type="AlphaFoldDB" id="H2BV62"/>
<accession>H2BV62</accession>
<dbReference type="EMBL" id="JH594606">
    <property type="protein sequence ID" value="EHQ03952.1"/>
    <property type="molecule type" value="Genomic_DNA"/>
</dbReference>
<dbReference type="Pfam" id="PF20050">
    <property type="entry name" value="DUF6452"/>
    <property type="match status" value="1"/>
</dbReference>
<evidence type="ECO:0008006" key="3">
    <source>
        <dbReference type="Google" id="ProtNLM"/>
    </source>
</evidence>
<evidence type="ECO:0000313" key="2">
    <source>
        <dbReference type="Proteomes" id="UP000003844"/>
    </source>
</evidence>
<dbReference type="HOGENOM" id="CLU_134937_0_0_10"/>
<evidence type="ECO:0000313" key="1">
    <source>
        <dbReference type="EMBL" id="EHQ03952.1"/>
    </source>
</evidence>
<name>H2BV62_GILLR</name>
<dbReference type="RefSeq" id="WP_006990258.1">
    <property type="nucleotide sequence ID" value="NZ_JH594606.1"/>
</dbReference>
<dbReference type="STRING" id="865937.Gilli_3351"/>
<sequence length="171" mass="19656">MIKYTFFSLALGLMLLTSCQRDDICPESTETTPQVRISFFDFEERDIPKPPANLRVKLSDTDSILLNRVNVADIRIPLRTNRNVTEYDFILNAAVIDTTGEDATGNPDRLLFAYARDEIYINRACSYKVNFIDLNVDLQPEEDASTTWIKEINLVEETIANETNTHIFIYH</sequence>
<reference evidence="2" key="1">
    <citation type="journal article" date="2012" name="Stand. Genomic Sci.">
        <title>Genome sequence of the Antarctic rhodopsins-containing flavobacterium Gillisia limnaea type strain (R-8282(T)).</title>
        <authorList>
            <person name="Riedel T."/>
            <person name="Held B."/>
            <person name="Nolan M."/>
            <person name="Lucas S."/>
            <person name="Lapidus A."/>
            <person name="Tice H."/>
            <person name="Del Rio T.G."/>
            <person name="Cheng J.F."/>
            <person name="Han C."/>
            <person name="Tapia R."/>
            <person name="Goodwin L.A."/>
            <person name="Pitluck S."/>
            <person name="Liolios K."/>
            <person name="Mavromatis K."/>
            <person name="Pagani I."/>
            <person name="Ivanova N."/>
            <person name="Mikhailova N."/>
            <person name="Pati A."/>
            <person name="Chen A."/>
            <person name="Palaniappan K."/>
            <person name="Land M."/>
            <person name="Rohde M."/>
            <person name="Tindall B.J."/>
            <person name="Detter J.C."/>
            <person name="Goker M."/>
            <person name="Bristow J."/>
            <person name="Eisen J.A."/>
            <person name="Markowitz V."/>
            <person name="Hugenholtz P."/>
            <person name="Kyrpides N.C."/>
            <person name="Klenk H.P."/>
            <person name="Woyke T."/>
        </authorList>
    </citation>
    <scope>NUCLEOTIDE SEQUENCE [LARGE SCALE GENOMIC DNA]</scope>
    <source>
        <strain evidence="2">DSM 15749 / LMG 21470 / R-8282</strain>
    </source>
</reference>